<comment type="caution">
    <text evidence="3">The sequence shown here is derived from an EMBL/GenBank/DDBJ whole genome shotgun (WGS) entry which is preliminary data.</text>
</comment>
<evidence type="ECO:0000313" key="3">
    <source>
        <dbReference type="EMBL" id="KAH0463644.1"/>
    </source>
</evidence>
<keyword evidence="2" id="KW-0472">Membrane</keyword>
<proteinExistence type="predicted"/>
<dbReference type="InterPro" id="IPR002251">
    <property type="entry name" value="Cl_channel_pln"/>
</dbReference>
<dbReference type="AlphaFoldDB" id="A0AAV7H6D8"/>
<organism evidence="3 4">
    <name type="scientific">Dendrobium chrysotoxum</name>
    <name type="common">Orchid</name>
    <dbReference type="NCBI Taxonomy" id="161865"/>
    <lineage>
        <taxon>Eukaryota</taxon>
        <taxon>Viridiplantae</taxon>
        <taxon>Streptophyta</taxon>
        <taxon>Embryophyta</taxon>
        <taxon>Tracheophyta</taxon>
        <taxon>Spermatophyta</taxon>
        <taxon>Magnoliopsida</taxon>
        <taxon>Liliopsida</taxon>
        <taxon>Asparagales</taxon>
        <taxon>Orchidaceae</taxon>
        <taxon>Epidendroideae</taxon>
        <taxon>Malaxideae</taxon>
        <taxon>Dendrobiinae</taxon>
        <taxon>Dendrobium</taxon>
    </lineage>
</organism>
<feature type="region of interest" description="Disordered" evidence="1">
    <location>
        <begin position="1"/>
        <end position="22"/>
    </location>
</feature>
<keyword evidence="2" id="KW-0812">Transmembrane</keyword>
<dbReference type="Proteomes" id="UP000775213">
    <property type="component" value="Unassembled WGS sequence"/>
</dbReference>
<dbReference type="PRINTS" id="PR01120">
    <property type="entry name" value="CLCHANNELPLT"/>
</dbReference>
<dbReference type="GO" id="GO:0005247">
    <property type="term" value="F:voltage-gated chloride channel activity"/>
    <property type="evidence" value="ECO:0007669"/>
    <property type="project" value="InterPro"/>
</dbReference>
<name>A0AAV7H6D8_DENCH</name>
<evidence type="ECO:0000313" key="4">
    <source>
        <dbReference type="Proteomes" id="UP000775213"/>
    </source>
</evidence>
<accession>A0AAV7H6D8</accession>
<protein>
    <submittedName>
        <fullName evidence="3">Uncharacterized protein</fullName>
    </submittedName>
</protein>
<keyword evidence="2" id="KW-1133">Transmembrane helix</keyword>
<feature type="transmembrane region" description="Helical" evidence="2">
    <location>
        <begin position="41"/>
        <end position="60"/>
    </location>
</feature>
<dbReference type="GO" id="GO:0016020">
    <property type="term" value="C:membrane"/>
    <property type="evidence" value="ECO:0007669"/>
    <property type="project" value="InterPro"/>
</dbReference>
<evidence type="ECO:0000256" key="1">
    <source>
        <dbReference type="SAM" id="MobiDB-lite"/>
    </source>
</evidence>
<feature type="compositionally biased region" description="Basic and acidic residues" evidence="1">
    <location>
        <begin position="9"/>
        <end position="22"/>
    </location>
</feature>
<keyword evidence="4" id="KW-1185">Reference proteome</keyword>
<evidence type="ECO:0000256" key="2">
    <source>
        <dbReference type="SAM" id="Phobius"/>
    </source>
</evidence>
<dbReference type="EMBL" id="JAGFBR010000008">
    <property type="protein sequence ID" value="KAH0463644.1"/>
    <property type="molecule type" value="Genomic_DNA"/>
</dbReference>
<gene>
    <name evidence="3" type="ORF">IEQ34_008226</name>
</gene>
<reference evidence="3 4" key="1">
    <citation type="journal article" date="2021" name="Hortic Res">
        <title>Chromosome-scale assembly of the Dendrobium chrysotoxum genome enhances the understanding of orchid evolution.</title>
        <authorList>
            <person name="Zhang Y."/>
            <person name="Zhang G.Q."/>
            <person name="Zhang D."/>
            <person name="Liu X.D."/>
            <person name="Xu X.Y."/>
            <person name="Sun W.H."/>
            <person name="Yu X."/>
            <person name="Zhu X."/>
            <person name="Wang Z.W."/>
            <person name="Zhao X."/>
            <person name="Zhong W.Y."/>
            <person name="Chen H."/>
            <person name="Yin W.L."/>
            <person name="Huang T."/>
            <person name="Niu S.C."/>
            <person name="Liu Z.J."/>
        </authorList>
    </citation>
    <scope>NUCLEOTIDE SEQUENCE [LARGE SCALE GENOMIC DNA]</scope>
    <source>
        <strain evidence="3">Lindl</strain>
    </source>
</reference>
<sequence>MAGRRRRPRREELQARGSREGRGRFACVRGSVVRIERRSALLWRAFLTTAVVVVVLRAFIDFCKSGKCGLFGKKFITGSTSKCLGTSLKCLVIVVQVSLYVYEEADVESCKEGLRSCKRPA</sequence>